<protein>
    <submittedName>
        <fullName evidence="9">FAD-dependent oxidoreductase</fullName>
    </submittedName>
</protein>
<reference evidence="9 12" key="3">
    <citation type="submission" date="2020-10" db="EMBL/GenBank/DDBJ databases">
        <title>Ca. Dormibacterota MAGs.</title>
        <authorList>
            <person name="Montgomery K."/>
        </authorList>
    </citation>
    <scope>NUCLEOTIDE SEQUENCE [LARGE SCALE GENOMIC DNA]</scope>
    <source>
        <strain evidence="9">SC8812_S17_18</strain>
    </source>
</reference>
<dbReference type="Pfam" id="PF07992">
    <property type="entry name" value="Pyr_redox_2"/>
    <property type="match status" value="1"/>
</dbReference>
<dbReference type="EMBL" id="JAEKNS010000134">
    <property type="protein sequence ID" value="MBJ7595804.1"/>
    <property type="molecule type" value="Genomic_DNA"/>
</dbReference>
<dbReference type="AlphaFoldDB" id="A0A2W6APY3"/>
<evidence type="ECO:0000313" key="12">
    <source>
        <dbReference type="Proteomes" id="UP000606991"/>
    </source>
</evidence>
<dbReference type="PRINTS" id="PR00368">
    <property type="entry name" value="FADPNR"/>
</dbReference>
<dbReference type="SUPFAM" id="SSF55424">
    <property type="entry name" value="FAD/NAD-linked reductases, dimerisation (C-terminal) domain"/>
    <property type="match status" value="1"/>
</dbReference>
<dbReference type="PIRSF" id="PIRSF000350">
    <property type="entry name" value="Mercury_reductase_MerA"/>
    <property type="match status" value="1"/>
</dbReference>
<dbReference type="PANTHER" id="PTHR43014:SF2">
    <property type="entry name" value="MERCURIC REDUCTASE"/>
    <property type="match status" value="1"/>
</dbReference>
<dbReference type="Proteomes" id="UP000606991">
    <property type="component" value="Unassembled WGS sequence"/>
</dbReference>
<comment type="cofactor">
    <cofactor evidence="5">
        <name>FAD</name>
        <dbReference type="ChEBI" id="CHEBI:57692"/>
    </cofactor>
    <text evidence="5">Binds 1 FAD per subunit.</text>
</comment>
<feature type="binding site" evidence="5">
    <location>
        <position position="266"/>
    </location>
    <ligand>
        <name>NAD(+)</name>
        <dbReference type="ChEBI" id="CHEBI:57540"/>
    </ligand>
</feature>
<dbReference type="EMBL" id="QHBU01000186">
    <property type="protein sequence ID" value="PZR79871.1"/>
    <property type="molecule type" value="Genomic_DNA"/>
</dbReference>
<dbReference type="RefSeq" id="WP_337313255.1">
    <property type="nucleotide sequence ID" value="NZ_JAEKNS010000134.1"/>
</dbReference>
<evidence type="ECO:0000259" key="8">
    <source>
        <dbReference type="Pfam" id="PF07992"/>
    </source>
</evidence>
<evidence type="ECO:0000313" key="9">
    <source>
        <dbReference type="EMBL" id="MBJ7595804.1"/>
    </source>
</evidence>
<organism evidence="10 11">
    <name type="scientific">Candidatus Aeolococcus gillhamiae</name>
    <dbReference type="NCBI Taxonomy" id="3127015"/>
    <lineage>
        <taxon>Bacteria</taxon>
        <taxon>Bacillati</taxon>
        <taxon>Candidatus Dormiibacterota</taxon>
        <taxon>Candidatus Dormibacteria</taxon>
        <taxon>Candidatus Aeolococcales</taxon>
        <taxon>Candidatus Aeolococcaceae</taxon>
        <taxon>Candidatus Aeolococcus</taxon>
    </lineage>
</organism>
<dbReference type="Gene3D" id="3.50.50.60">
    <property type="entry name" value="FAD/NAD(P)-binding domain"/>
    <property type="match status" value="2"/>
</dbReference>
<gene>
    <name evidence="10" type="ORF">DLM65_09600</name>
    <name evidence="9" type="ORF">JF886_13285</name>
</gene>
<feature type="domain" description="FAD/NAD(P)-binding" evidence="8">
    <location>
        <begin position="5"/>
        <end position="321"/>
    </location>
</feature>
<dbReference type="GO" id="GO:0003955">
    <property type="term" value="F:NAD(P)H dehydrogenase (quinone) activity"/>
    <property type="evidence" value="ECO:0007669"/>
    <property type="project" value="TreeGrafter"/>
</dbReference>
<dbReference type="GO" id="GO:0050660">
    <property type="term" value="F:flavin adenine dinucleotide binding"/>
    <property type="evidence" value="ECO:0007669"/>
    <property type="project" value="TreeGrafter"/>
</dbReference>
<dbReference type="Proteomes" id="UP000248724">
    <property type="component" value="Unassembled WGS sequence"/>
</dbReference>
<feature type="binding site" evidence="5">
    <location>
        <position position="306"/>
    </location>
    <ligand>
        <name>FAD</name>
        <dbReference type="ChEBI" id="CHEBI:57692"/>
    </ligand>
</feature>
<reference evidence="10" key="2">
    <citation type="submission" date="2018-05" db="EMBL/GenBank/DDBJ databases">
        <authorList>
            <person name="Ferrari B."/>
        </authorList>
    </citation>
    <scope>NUCLEOTIDE SEQUENCE</scope>
    <source>
        <strain evidence="10">RRmetagenome_bin12</strain>
    </source>
</reference>
<accession>A0A934N6V2</accession>
<feature type="binding site" evidence="5">
    <location>
        <begin position="139"/>
        <end position="141"/>
    </location>
    <ligand>
        <name>FAD</name>
        <dbReference type="ChEBI" id="CHEBI:57692"/>
    </ligand>
</feature>
<name>A0A2W6APY3_9BACT</name>
<dbReference type="Pfam" id="PF02852">
    <property type="entry name" value="Pyr_redox_dim"/>
    <property type="match status" value="1"/>
</dbReference>
<dbReference type="InterPro" id="IPR001100">
    <property type="entry name" value="Pyr_nuc-diS_OxRdtase"/>
</dbReference>
<evidence type="ECO:0000256" key="6">
    <source>
        <dbReference type="PIRSR" id="PIRSR000350-4"/>
    </source>
</evidence>
<evidence type="ECO:0000256" key="2">
    <source>
        <dbReference type="ARBA" id="ARBA00022630"/>
    </source>
</evidence>
<dbReference type="FunFam" id="3.30.390.30:FF:000001">
    <property type="entry name" value="Dihydrolipoyl dehydrogenase"/>
    <property type="match status" value="1"/>
</dbReference>
<proteinExistence type="inferred from homology"/>
<keyword evidence="3 5" id="KW-0274">FAD</keyword>
<sequence length="488" mass="50797">MTDEYDIAVIGGGAAGLSAAQTAAAASKRVVLITSGELGGECTWNGCVPSKALIEAARVCHTARRAADFGVRVPVVEVDFAAVMAHVQDAIARIAHYEDAAHLRAAGIDVRLGHARLANSHSIEVGDAVVEAARIVLCTGSRPSVPAIPGLDTVDFLTNESVFALKQQPRRLLIIGAGPIGLELAQAFARLGSAVHVIDVAPQLLPREDPDVVRVIRAAFDREGVRFTLGAEITAVAPSAGTVRVSLVAGGADQTLEGDALLVATGRAPNTDGLGLDRAGVKTKRTGIIVDEHLRTSLDGVYAAGDVTGIMPFTHVAAYQGRLASTNAMGKRRKASYRVVPWAIFTDPEIAHVGLTEPEARLQHGDDIRVSTLPFTAVDRAVISRETQGLIKVITSGKPLIGHAAGGALLGAHIVGANAGELIHEFAIGMQVHAFAGRLAQAIHAYPSMAVGVQQAVARLFAAGRASAGELREDVDDLNSVGHPQLPP</sequence>
<dbReference type="PANTHER" id="PTHR43014">
    <property type="entry name" value="MERCURIC REDUCTASE"/>
    <property type="match status" value="1"/>
</dbReference>
<dbReference type="Gene3D" id="3.30.390.30">
    <property type="match status" value="1"/>
</dbReference>
<evidence type="ECO:0000256" key="1">
    <source>
        <dbReference type="ARBA" id="ARBA00007532"/>
    </source>
</evidence>
<evidence type="ECO:0000256" key="3">
    <source>
        <dbReference type="ARBA" id="ARBA00022827"/>
    </source>
</evidence>
<comment type="caution">
    <text evidence="10">The sequence shown here is derived from an EMBL/GenBank/DDBJ whole genome shotgun (WGS) entry which is preliminary data.</text>
</comment>
<keyword evidence="4" id="KW-0560">Oxidoreductase</keyword>
<reference evidence="10 11" key="1">
    <citation type="journal article" date="2017" name="Nature">
        <title>Atmospheric trace gases support primary production in Antarctic desert surface soil.</title>
        <authorList>
            <person name="Ji M."/>
            <person name="Greening C."/>
            <person name="Vanwonterghem I."/>
            <person name="Carere C.R."/>
            <person name="Bay S.K."/>
            <person name="Steen J.A."/>
            <person name="Montgomery K."/>
            <person name="Lines T."/>
            <person name="Beardall J."/>
            <person name="van Dorst J."/>
            <person name="Snape I."/>
            <person name="Stott M.B."/>
            <person name="Hugenholtz P."/>
            <person name="Ferrari B.C."/>
        </authorList>
    </citation>
    <scope>NUCLEOTIDE SEQUENCE [LARGE SCALE GENOMIC DNA]</scope>
    <source>
        <strain evidence="10">RRmetagenome_bin12</strain>
    </source>
</reference>
<evidence type="ECO:0000313" key="10">
    <source>
        <dbReference type="EMBL" id="PZR79871.1"/>
    </source>
</evidence>
<dbReference type="SUPFAM" id="SSF51905">
    <property type="entry name" value="FAD/NAD(P)-binding domain"/>
    <property type="match status" value="1"/>
</dbReference>
<feature type="binding site" evidence="5">
    <location>
        <begin position="176"/>
        <end position="183"/>
    </location>
    <ligand>
        <name>NAD(+)</name>
        <dbReference type="ChEBI" id="CHEBI:57540"/>
    </ligand>
</feature>
<dbReference type="PRINTS" id="PR00411">
    <property type="entry name" value="PNDRDTASEI"/>
</dbReference>
<evidence type="ECO:0000256" key="4">
    <source>
        <dbReference type="ARBA" id="ARBA00023002"/>
    </source>
</evidence>
<evidence type="ECO:0000256" key="5">
    <source>
        <dbReference type="PIRSR" id="PIRSR000350-3"/>
    </source>
</evidence>
<accession>A0A2W6APY3</accession>
<feature type="domain" description="Pyridine nucleotide-disulphide oxidoreductase dimerisation" evidence="7">
    <location>
        <begin position="340"/>
        <end position="455"/>
    </location>
</feature>
<dbReference type="InterPro" id="IPR036188">
    <property type="entry name" value="FAD/NAD-bd_sf"/>
</dbReference>
<feature type="binding site" evidence="5">
    <location>
        <position position="51"/>
    </location>
    <ligand>
        <name>FAD</name>
        <dbReference type="ChEBI" id="CHEBI:57692"/>
    </ligand>
</feature>
<evidence type="ECO:0000313" key="11">
    <source>
        <dbReference type="Proteomes" id="UP000248724"/>
    </source>
</evidence>
<comment type="similarity">
    <text evidence="1">Belongs to the class-I pyridine nucleotide-disulfide oxidoreductase family.</text>
</comment>
<dbReference type="InterPro" id="IPR023753">
    <property type="entry name" value="FAD/NAD-binding_dom"/>
</dbReference>
<keyword evidence="2" id="KW-0285">Flavoprotein</keyword>
<evidence type="ECO:0000259" key="7">
    <source>
        <dbReference type="Pfam" id="PF02852"/>
    </source>
</evidence>
<dbReference type="InterPro" id="IPR016156">
    <property type="entry name" value="FAD/NAD-linked_Rdtase_dimer_sf"/>
</dbReference>
<dbReference type="InterPro" id="IPR004099">
    <property type="entry name" value="Pyr_nucl-diS_OxRdtase_dimer"/>
</dbReference>
<keyword evidence="5" id="KW-0547">Nucleotide-binding</keyword>
<keyword evidence="5" id="KW-0520">NAD</keyword>
<feature type="disulfide bond" description="Redox-active" evidence="6">
    <location>
        <begin position="42"/>
        <end position="47"/>
    </location>
</feature>